<dbReference type="PANTHER" id="PTHR20883">
    <property type="entry name" value="PHYTANOYL-COA DIOXYGENASE DOMAIN CONTAINING 1"/>
    <property type="match status" value="1"/>
</dbReference>
<name>A0A6C0P7M8_9BACL</name>
<dbReference type="PANTHER" id="PTHR20883:SF48">
    <property type="entry name" value="ECTOINE DIOXYGENASE"/>
    <property type="match status" value="1"/>
</dbReference>
<protein>
    <submittedName>
        <fullName evidence="1">Phytanoyl-CoA dioxygenase family protein</fullName>
    </submittedName>
</protein>
<dbReference type="Gene3D" id="2.60.120.620">
    <property type="entry name" value="q2cbj1_9rhob like domain"/>
    <property type="match status" value="1"/>
</dbReference>
<gene>
    <name evidence="1" type="ORF">GZH47_29140</name>
</gene>
<keyword evidence="1" id="KW-0560">Oxidoreductase</keyword>
<sequence length="256" mass="28882">MGYVITREQTDFFRNEGYIQLDDVLTEAQIEELSDYLNEVMQAKSDGGDNPELDRVLKMRMNTWKESAGMAKYSLSPRLAELAMQLAGLSGVRLFHDQAFWKMPGDSKPTPWHQDATYFPMKESEVMTMWIPLDDVDENNGCLSFVPRSHQAGKLDNVDFVNPVDLFDLAKSTSAAGTEPVTVPLKRGSCTVHHGLTFHYAYANKTDKPRRVLTIVYMPEHATFDGGSNHFLMRGMDFEDGDAIVGDMFPVLARRS</sequence>
<dbReference type="EMBL" id="CP048286">
    <property type="protein sequence ID" value="QHW34459.1"/>
    <property type="molecule type" value="Genomic_DNA"/>
</dbReference>
<reference evidence="1 2" key="1">
    <citation type="submission" date="2020-02" db="EMBL/GenBank/DDBJ databases">
        <title>Paenibacillus sp. nov., isolated from rhizosphere soil of tomato.</title>
        <authorList>
            <person name="Weon H.-Y."/>
            <person name="Lee S.A."/>
        </authorList>
    </citation>
    <scope>NUCLEOTIDE SEQUENCE [LARGE SCALE GENOMIC DNA]</scope>
    <source>
        <strain evidence="1 2">14171R-81</strain>
    </source>
</reference>
<dbReference type="Pfam" id="PF05721">
    <property type="entry name" value="PhyH"/>
    <property type="match status" value="1"/>
</dbReference>
<dbReference type="GO" id="GO:0016706">
    <property type="term" value="F:2-oxoglutarate-dependent dioxygenase activity"/>
    <property type="evidence" value="ECO:0007669"/>
    <property type="project" value="UniProtKB-ARBA"/>
</dbReference>
<dbReference type="Proteomes" id="UP000479114">
    <property type="component" value="Chromosome"/>
</dbReference>
<proteinExistence type="predicted"/>
<organism evidence="1 2">
    <name type="scientific">Paenibacillus rhizovicinus</name>
    <dbReference type="NCBI Taxonomy" id="2704463"/>
    <lineage>
        <taxon>Bacteria</taxon>
        <taxon>Bacillati</taxon>
        <taxon>Bacillota</taxon>
        <taxon>Bacilli</taxon>
        <taxon>Bacillales</taxon>
        <taxon>Paenibacillaceae</taxon>
        <taxon>Paenibacillus</taxon>
    </lineage>
</organism>
<dbReference type="AlphaFoldDB" id="A0A6C0P7M8"/>
<dbReference type="SUPFAM" id="SSF51197">
    <property type="entry name" value="Clavaminate synthase-like"/>
    <property type="match status" value="1"/>
</dbReference>
<dbReference type="RefSeq" id="WP_162644527.1">
    <property type="nucleotide sequence ID" value="NZ_CP048286.1"/>
</dbReference>
<evidence type="ECO:0000313" key="1">
    <source>
        <dbReference type="EMBL" id="QHW34459.1"/>
    </source>
</evidence>
<dbReference type="InterPro" id="IPR008775">
    <property type="entry name" value="Phytyl_CoA_dOase-like"/>
</dbReference>
<keyword evidence="1" id="KW-0223">Dioxygenase</keyword>
<accession>A0A6C0P7M8</accession>
<dbReference type="GO" id="GO:0005506">
    <property type="term" value="F:iron ion binding"/>
    <property type="evidence" value="ECO:0007669"/>
    <property type="project" value="UniProtKB-ARBA"/>
</dbReference>
<evidence type="ECO:0000313" key="2">
    <source>
        <dbReference type="Proteomes" id="UP000479114"/>
    </source>
</evidence>
<keyword evidence="2" id="KW-1185">Reference proteome</keyword>
<dbReference type="KEGG" id="prz:GZH47_29140"/>